<organism evidence="1 2">
    <name type="scientific">Enterococcus phage AUEF3</name>
    <dbReference type="NCBI Taxonomy" id="1476978"/>
    <lineage>
        <taxon>Viruses</taxon>
        <taxon>Duplodnaviria</taxon>
        <taxon>Heunggongvirae</taxon>
        <taxon>Uroviricota</taxon>
        <taxon>Caudoviricetes</taxon>
        <taxon>Efquatrovirus</taxon>
        <taxon>Efquatrovirus AUEF3</taxon>
    </lineage>
</organism>
<dbReference type="EMBL" id="KJ127304">
    <property type="protein sequence ID" value="AHN83318.1"/>
    <property type="molecule type" value="Genomic_DNA"/>
</dbReference>
<evidence type="ECO:0000313" key="2">
    <source>
        <dbReference type="Proteomes" id="UP000259430"/>
    </source>
</evidence>
<gene>
    <name evidence="1" type="ORF">CO47_0147</name>
</gene>
<dbReference type="GeneID" id="40102805"/>
<accession>X2KMF0</accession>
<sequence length="141" mass="16175">MQNKNETKRFHTLQEVQIYIDSLDATDTTKIYTVDVRNTIDSPFKPLEKELSAEDKNIMCNIVCWLNQCITFETGAKEITFNLLASFNKYANMNLSTRKFIPLLVSTCKSNGKHIVKTKARVNGKPESVIMNIKLIKEDLK</sequence>
<evidence type="ECO:0000313" key="1">
    <source>
        <dbReference type="EMBL" id="AHN83318.1"/>
    </source>
</evidence>
<protein>
    <submittedName>
        <fullName evidence="1">Uncharacterized protein</fullName>
    </submittedName>
</protein>
<name>X2KMF0_9CAUD</name>
<keyword evidence="2" id="KW-1185">Reference proteome</keyword>
<dbReference type="Proteomes" id="UP000259430">
    <property type="component" value="Segment"/>
</dbReference>
<reference evidence="1 2" key="1">
    <citation type="submission" date="2014-01" db="EMBL/GenBank/DDBJ databases">
        <title>Genome sequence of novel bacteriophage, AUEF3.</title>
        <authorList>
            <person name="DeShong Sadzewicz L."/>
            <person name="Tallon L."/>
            <person name="Fraser C."/>
            <person name="Nagaraj S."/>
            <person name="McCracken C.L."/>
            <person name="Daugherty S."/>
            <person name="Reece M.J."/>
            <person name="Hyman P."/>
        </authorList>
    </citation>
    <scope>NUCLEOTIDE SEQUENCE [LARGE SCALE GENOMIC DNA]</scope>
</reference>
<proteinExistence type="predicted"/>
<dbReference type="RefSeq" id="YP_009625908.1">
    <property type="nucleotide sequence ID" value="NC_042134.1"/>
</dbReference>